<evidence type="ECO:0000259" key="13">
    <source>
        <dbReference type="PROSITE" id="PS50109"/>
    </source>
</evidence>
<dbReference type="InterPro" id="IPR050428">
    <property type="entry name" value="TCS_sensor_his_kinase"/>
</dbReference>
<keyword evidence="4" id="KW-0597">Phosphoprotein</keyword>
<dbReference type="Pfam" id="PF00512">
    <property type="entry name" value="HisKA"/>
    <property type="match status" value="1"/>
</dbReference>
<dbReference type="SMART" id="SM00387">
    <property type="entry name" value="HATPase_c"/>
    <property type="match status" value="1"/>
</dbReference>
<evidence type="ECO:0000256" key="4">
    <source>
        <dbReference type="ARBA" id="ARBA00022553"/>
    </source>
</evidence>
<feature type="chain" id="PRO_5031466367" description="histidine kinase" evidence="12">
    <location>
        <begin position="27"/>
        <end position="449"/>
    </location>
</feature>
<dbReference type="Proteomes" id="UP000561459">
    <property type="component" value="Unassembled WGS sequence"/>
</dbReference>
<reference evidence="15 16" key="1">
    <citation type="submission" date="2020-08" db="EMBL/GenBank/DDBJ databases">
        <title>Genomic Encyclopedia of Type Strains, Phase IV (KMG-IV): sequencing the most valuable type-strain genomes for metagenomic binning, comparative biology and taxonomic classification.</title>
        <authorList>
            <person name="Goeker M."/>
        </authorList>
    </citation>
    <scope>NUCLEOTIDE SEQUENCE [LARGE SCALE GENOMIC DNA]</scope>
    <source>
        <strain evidence="15 16">DSM 27568</strain>
    </source>
</reference>
<evidence type="ECO:0000256" key="5">
    <source>
        <dbReference type="ARBA" id="ARBA00022679"/>
    </source>
</evidence>
<name>A0A7W6BV53_9SPHN</name>
<evidence type="ECO:0000256" key="1">
    <source>
        <dbReference type="ARBA" id="ARBA00000085"/>
    </source>
</evidence>
<dbReference type="PANTHER" id="PTHR45436:SF8">
    <property type="entry name" value="HISTIDINE KINASE"/>
    <property type="match status" value="1"/>
</dbReference>
<comment type="catalytic activity">
    <reaction evidence="1">
        <text>ATP + protein L-histidine = ADP + protein N-phospho-L-histidine.</text>
        <dbReference type="EC" id="2.7.13.3"/>
    </reaction>
</comment>
<keyword evidence="7 15" id="KW-0418">Kinase</keyword>
<keyword evidence="12" id="KW-0732">Signal</keyword>
<dbReference type="InterPro" id="IPR036890">
    <property type="entry name" value="HATPase_C_sf"/>
</dbReference>
<dbReference type="GO" id="GO:0005886">
    <property type="term" value="C:plasma membrane"/>
    <property type="evidence" value="ECO:0007669"/>
    <property type="project" value="TreeGrafter"/>
</dbReference>
<keyword evidence="16" id="KW-1185">Reference proteome</keyword>
<feature type="signal peptide" evidence="12">
    <location>
        <begin position="1"/>
        <end position="26"/>
    </location>
</feature>
<evidence type="ECO:0000256" key="8">
    <source>
        <dbReference type="ARBA" id="ARBA00022989"/>
    </source>
</evidence>
<keyword evidence="8 11" id="KW-1133">Transmembrane helix</keyword>
<accession>A0A7W6BV53</accession>
<evidence type="ECO:0000256" key="12">
    <source>
        <dbReference type="SAM" id="SignalP"/>
    </source>
</evidence>
<dbReference type="PROSITE" id="PS50885">
    <property type="entry name" value="HAMP"/>
    <property type="match status" value="1"/>
</dbReference>
<evidence type="ECO:0000256" key="6">
    <source>
        <dbReference type="ARBA" id="ARBA00022692"/>
    </source>
</evidence>
<dbReference type="InterPro" id="IPR003660">
    <property type="entry name" value="HAMP_dom"/>
</dbReference>
<dbReference type="RefSeq" id="WP_183615507.1">
    <property type="nucleotide sequence ID" value="NZ_JACIDY010000001.1"/>
</dbReference>
<dbReference type="SMART" id="SM00388">
    <property type="entry name" value="HisKA"/>
    <property type="match status" value="1"/>
</dbReference>
<dbReference type="SMART" id="SM00304">
    <property type="entry name" value="HAMP"/>
    <property type="match status" value="1"/>
</dbReference>
<evidence type="ECO:0000256" key="2">
    <source>
        <dbReference type="ARBA" id="ARBA00004370"/>
    </source>
</evidence>
<evidence type="ECO:0000256" key="3">
    <source>
        <dbReference type="ARBA" id="ARBA00012438"/>
    </source>
</evidence>
<dbReference type="Gene3D" id="3.30.565.10">
    <property type="entry name" value="Histidine kinase-like ATPase, C-terminal domain"/>
    <property type="match status" value="1"/>
</dbReference>
<dbReference type="CDD" id="cd06225">
    <property type="entry name" value="HAMP"/>
    <property type="match status" value="1"/>
</dbReference>
<feature type="domain" description="HAMP" evidence="14">
    <location>
        <begin position="175"/>
        <end position="228"/>
    </location>
</feature>
<dbReference type="InterPro" id="IPR004358">
    <property type="entry name" value="Sig_transdc_His_kin-like_C"/>
</dbReference>
<dbReference type="Pfam" id="PF00672">
    <property type="entry name" value="HAMP"/>
    <property type="match status" value="1"/>
</dbReference>
<dbReference type="SUPFAM" id="SSF55874">
    <property type="entry name" value="ATPase domain of HSP90 chaperone/DNA topoisomerase II/histidine kinase"/>
    <property type="match status" value="1"/>
</dbReference>
<evidence type="ECO:0000256" key="9">
    <source>
        <dbReference type="ARBA" id="ARBA00023012"/>
    </source>
</evidence>
<evidence type="ECO:0000256" key="7">
    <source>
        <dbReference type="ARBA" id="ARBA00022777"/>
    </source>
</evidence>
<dbReference type="InterPro" id="IPR036097">
    <property type="entry name" value="HisK_dim/P_sf"/>
</dbReference>
<dbReference type="InterPro" id="IPR005467">
    <property type="entry name" value="His_kinase_dom"/>
</dbReference>
<dbReference type="AlphaFoldDB" id="A0A7W6BV53"/>
<keyword evidence="9" id="KW-0902">Two-component regulatory system</keyword>
<gene>
    <name evidence="15" type="ORF">GGR39_000215</name>
</gene>
<protein>
    <recommendedName>
        <fullName evidence="3">histidine kinase</fullName>
        <ecNumber evidence="3">2.7.13.3</ecNumber>
    </recommendedName>
</protein>
<evidence type="ECO:0000313" key="16">
    <source>
        <dbReference type="Proteomes" id="UP000561459"/>
    </source>
</evidence>
<evidence type="ECO:0000259" key="14">
    <source>
        <dbReference type="PROSITE" id="PS50885"/>
    </source>
</evidence>
<dbReference type="EMBL" id="JACIDY010000001">
    <property type="protein sequence ID" value="MBB3938586.1"/>
    <property type="molecule type" value="Genomic_DNA"/>
</dbReference>
<keyword evidence="10 11" id="KW-0472">Membrane</keyword>
<comment type="subcellular location">
    <subcellularLocation>
        <location evidence="2">Membrane</location>
    </subcellularLocation>
</comment>
<proteinExistence type="predicted"/>
<evidence type="ECO:0000313" key="15">
    <source>
        <dbReference type="EMBL" id="MBB3938586.1"/>
    </source>
</evidence>
<keyword evidence="6 11" id="KW-0812">Transmembrane</keyword>
<feature type="transmembrane region" description="Helical" evidence="11">
    <location>
        <begin position="154"/>
        <end position="173"/>
    </location>
</feature>
<sequence length="449" mass="49016">MRIAPRSLRGLTAVFLALFLATTVLAAAGTYWATRSTIRTLVDRRIASESLELAPPGARLSRAELMRRMIDVAKQRDTADLGLLLIDPSGRAIIGNTHLTRPVPIGFSSLDDEDSIEGLSAGRIYVRDVGAGMRLAVFGETEPIDDYRSARRQIYLIAFGAIIVVVLLGLLLFRRLIGRRIREVRDTAQSIIDGDLSRRVPLEGDGGEFDQQAAAFNRMLDRVDQLMTEIRFVSNNISHEMRTPLARLRNELSSLENRADGDPLQEAIAQAREQVDDLLGMFAAMLRIAEIESGSRRAGFATVDLNALVESVVETVAPLAQERDQKIAVAMPDALALGGDRQLLAQALLNLCENAVRHTPPGTSIRISADRHSTEITLTVADNGPGIPEDQRTVVMQRFGRTEHGRRQSGHGLGLPLVNAIVRLHRGTMKLTDGDPGLSIVITLPIQGG</sequence>
<comment type="caution">
    <text evidence="15">The sequence shown here is derived from an EMBL/GenBank/DDBJ whole genome shotgun (WGS) entry which is preliminary data.</text>
</comment>
<dbReference type="SUPFAM" id="SSF158472">
    <property type="entry name" value="HAMP domain-like"/>
    <property type="match status" value="1"/>
</dbReference>
<evidence type="ECO:0000256" key="10">
    <source>
        <dbReference type="ARBA" id="ARBA00023136"/>
    </source>
</evidence>
<organism evidence="15 16">
    <name type="scientific">Novosphingobium fluoreni</name>
    <dbReference type="NCBI Taxonomy" id="1391222"/>
    <lineage>
        <taxon>Bacteria</taxon>
        <taxon>Pseudomonadati</taxon>
        <taxon>Pseudomonadota</taxon>
        <taxon>Alphaproteobacteria</taxon>
        <taxon>Sphingomonadales</taxon>
        <taxon>Sphingomonadaceae</taxon>
        <taxon>Novosphingobium</taxon>
    </lineage>
</organism>
<feature type="domain" description="Histidine kinase" evidence="13">
    <location>
        <begin position="236"/>
        <end position="448"/>
    </location>
</feature>
<dbReference type="PROSITE" id="PS50109">
    <property type="entry name" value="HIS_KIN"/>
    <property type="match status" value="1"/>
</dbReference>
<dbReference type="InterPro" id="IPR003594">
    <property type="entry name" value="HATPase_dom"/>
</dbReference>
<evidence type="ECO:0000256" key="11">
    <source>
        <dbReference type="SAM" id="Phobius"/>
    </source>
</evidence>
<dbReference type="GO" id="GO:0000155">
    <property type="term" value="F:phosphorelay sensor kinase activity"/>
    <property type="evidence" value="ECO:0007669"/>
    <property type="project" value="InterPro"/>
</dbReference>
<dbReference type="CDD" id="cd00075">
    <property type="entry name" value="HATPase"/>
    <property type="match status" value="1"/>
</dbReference>
<dbReference type="Gene3D" id="6.10.340.10">
    <property type="match status" value="1"/>
</dbReference>
<dbReference type="SUPFAM" id="SSF47384">
    <property type="entry name" value="Homodimeric domain of signal transducing histidine kinase"/>
    <property type="match status" value="1"/>
</dbReference>
<dbReference type="PANTHER" id="PTHR45436">
    <property type="entry name" value="SENSOR HISTIDINE KINASE YKOH"/>
    <property type="match status" value="1"/>
</dbReference>
<dbReference type="Pfam" id="PF02518">
    <property type="entry name" value="HATPase_c"/>
    <property type="match status" value="1"/>
</dbReference>
<dbReference type="InterPro" id="IPR003661">
    <property type="entry name" value="HisK_dim/P_dom"/>
</dbReference>
<dbReference type="EC" id="2.7.13.3" evidence="3"/>
<dbReference type="Gene3D" id="1.10.287.130">
    <property type="match status" value="1"/>
</dbReference>
<dbReference type="CDD" id="cd00082">
    <property type="entry name" value="HisKA"/>
    <property type="match status" value="1"/>
</dbReference>
<keyword evidence="5" id="KW-0808">Transferase</keyword>
<dbReference type="PRINTS" id="PR00344">
    <property type="entry name" value="BCTRLSENSOR"/>
</dbReference>